<organism evidence="7 8">
    <name type="scientific">Clostridium saccharobutylicum DSM 13864</name>
    <dbReference type="NCBI Taxonomy" id="1345695"/>
    <lineage>
        <taxon>Bacteria</taxon>
        <taxon>Bacillati</taxon>
        <taxon>Bacillota</taxon>
        <taxon>Clostridia</taxon>
        <taxon>Eubacteriales</taxon>
        <taxon>Clostridiaceae</taxon>
        <taxon>Clostridium</taxon>
    </lineage>
</organism>
<proteinExistence type="predicted"/>
<dbReference type="Pfam" id="PF12698">
    <property type="entry name" value="ABC2_membrane_3"/>
    <property type="match status" value="1"/>
</dbReference>
<evidence type="ECO:0000313" key="8">
    <source>
        <dbReference type="Proteomes" id="UP000017118"/>
    </source>
</evidence>
<dbReference type="GO" id="GO:0140359">
    <property type="term" value="F:ABC-type transporter activity"/>
    <property type="evidence" value="ECO:0007669"/>
    <property type="project" value="InterPro"/>
</dbReference>
<feature type="transmembrane region" description="Helical" evidence="5">
    <location>
        <begin position="275"/>
        <end position="297"/>
    </location>
</feature>
<evidence type="ECO:0000256" key="4">
    <source>
        <dbReference type="ARBA" id="ARBA00023136"/>
    </source>
</evidence>
<dbReference type="PATRIC" id="fig|1345695.10.peg.4433"/>
<dbReference type="EMBL" id="CP006721">
    <property type="protein sequence ID" value="AGX41357.1"/>
    <property type="molecule type" value="Genomic_DNA"/>
</dbReference>
<gene>
    <name evidence="7" type="ORF">CLSA_c03050</name>
</gene>
<evidence type="ECO:0000256" key="5">
    <source>
        <dbReference type="SAM" id="Phobius"/>
    </source>
</evidence>
<keyword evidence="3 5" id="KW-1133">Transmembrane helix</keyword>
<feature type="transmembrane region" description="Helical" evidence="5">
    <location>
        <begin position="21"/>
        <end position="43"/>
    </location>
</feature>
<reference evidence="7 8" key="1">
    <citation type="journal article" date="2013" name="Genome Announc.">
        <title>Complete Genome Sequence of the Solvent Producer Clostridium saccharobutylicum NCP262 (DSM 13864).</title>
        <authorList>
            <person name="Poehlein A."/>
            <person name="Hartwich K."/>
            <person name="Krabben P."/>
            <person name="Ehrenreich A."/>
            <person name="Liebl W."/>
            <person name="Durre P."/>
            <person name="Gottschalk G."/>
            <person name="Daniel R."/>
        </authorList>
    </citation>
    <scope>NUCLEOTIDE SEQUENCE [LARGE SCALE GENOMIC DNA]</scope>
    <source>
        <strain evidence="7">DSM 13864</strain>
    </source>
</reference>
<evidence type="ECO:0000256" key="2">
    <source>
        <dbReference type="ARBA" id="ARBA00022692"/>
    </source>
</evidence>
<dbReference type="KEGG" id="csb:CLSA_c03050"/>
<evidence type="ECO:0000256" key="3">
    <source>
        <dbReference type="ARBA" id="ARBA00022989"/>
    </source>
</evidence>
<comment type="subcellular location">
    <subcellularLocation>
        <location evidence="1">Membrane</location>
        <topology evidence="1">Multi-pass membrane protein</topology>
    </subcellularLocation>
</comment>
<keyword evidence="8" id="KW-1185">Reference proteome</keyword>
<keyword evidence="2 5" id="KW-0812">Transmembrane</keyword>
<dbReference type="HOGENOM" id="CLU_046841_1_0_9"/>
<feature type="transmembrane region" description="Helical" evidence="5">
    <location>
        <begin position="220"/>
        <end position="248"/>
    </location>
</feature>
<dbReference type="AlphaFoldDB" id="U5MPI3"/>
<dbReference type="GeneID" id="55472873"/>
<feature type="transmembrane region" description="Helical" evidence="5">
    <location>
        <begin position="176"/>
        <end position="199"/>
    </location>
</feature>
<evidence type="ECO:0000256" key="1">
    <source>
        <dbReference type="ARBA" id="ARBA00004141"/>
    </source>
</evidence>
<feature type="transmembrane region" description="Helical" evidence="5">
    <location>
        <begin position="363"/>
        <end position="385"/>
    </location>
</feature>
<sequence length="413" mass="46364">MKEFSTVFIFYLRKHLRSKGFMIITLLMCAAAVIMLLITNGFLNESKKEKLYIVNHTKELRDIWDSDVYQNDSMGDIQLDFSMLNNEDSDSDLVKKAKDEKISIAVFEEENGQVTMNVIDRGKINYTDISLLQNITKQILQTKNSIESGISPEVLKEINTTINIKNTNTSLNEGSVAVPFILFLVMILFIILYSNSAVNEIAYLKTNRVMEIFSTSIRPLPLYLGVNISAALIPVIQLSITGVCIWIMNNFVNLNFDKISSSIGIKLNSIDFSTLLLYMVFLLLGYFVYSFISTSLVSIVSRIEDINSISVPIAMIGLIQYFIGIIALQQDSLILKIFSYIPLTSPSVMFLRYACGYAGTGEVAVSICILVVVECMIAFLGAHLFTRGISYYGNLKEFLSVTSQVKKRNKNIA</sequence>
<evidence type="ECO:0000259" key="6">
    <source>
        <dbReference type="Pfam" id="PF12698"/>
    </source>
</evidence>
<name>U5MPI3_CLOSA</name>
<dbReference type="OrthoDB" id="9768837at2"/>
<dbReference type="GO" id="GO:0016020">
    <property type="term" value="C:membrane"/>
    <property type="evidence" value="ECO:0007669"/>
    <property type="project" value="UniProtKB-SubCell"/>
</dbReference>
<dbReference type="eggNOG" id="COG1668">
    <property type="taxonomic scope" value="Bacteria"/>
</dbReference>
<evidence type="ECO:0000313" key="7">
    <source>
        <dbReference type="EMBL" id="AGX41357.1"/>
    </source>
</evidence>
<feature type="domain" description="ABC-2 type transporter transmembrane" evidence="6">
    <location>
        <begin position="19"/>
        <end position="372"/>
    </location>
</feature>
<protein>
    <submittedName>
        <fullName evidence="7">ABC-2 family transporter protein</fullName>
    </submittedName>
</protein>
<dbReference type="Proteomes" id="UP000017118">
    <property type="component" value="Chromosome"/>
</dbReference>
<feature type="transmembrane region" description="Helical" evidence="5">
    <location>
        <begin position="309"/>
        <end position="327"/>
    </location>
</feature>
<dbReference type="InterPro" id="IPR013525">
    <property type="entry name" value="ABC2_TM"/>
</dbReference>
<accession>U5MPI3</accession>
<dbReference type="RefSeq" id="WP_022743646.1">
    <property type="nucleotide sequence ID" value="NC_022571.1"/>
</dbReference>
<keyword evidence="4 5" id="KW-0472">Membrane</keyword>